<feature type="compositionally biased region" description="Low complexity" evidence="18">
    <location>
        <begin position="932"/>
        <end position="942"/>
    </location>
</feature>
<dbReference type="GO" id="GO:0008955">
    <property type="term" value="F:peptidoglycan glycosyltransferase activity"/>
    <property type="evidence" value="ECO:0007669"/>
    <property type="project" value="UniProtKB-EC"/>
</dbReference>
<feature type="transmembrane region" description="Helical" evidence="19">
    <location>
        <begin position="25"/>
        <end position="46"/>
    </location>
</feature>
<dbReference type="EMBL" id="JABBFX010000001">
    <property type="protein sequence ID" value="NML45242.1"/>
    <property type="molecule type" value="Genomic_DNA"/>
</dbReference>
<comment type="catalytic activity">
    <reaction evidence="17">
        <text>[GlcNAc-(1-&gt;4)-Mur2Ac(oyl-L-Ala-gamma-D-Glu-L-Lys-D-Ala-D-Ala)](n)-di-trans,octa-cis-undecaprenyl diphosphate + beta-D-GlcNAc-(1-&gt;4)-Mur2Ac(oyl-L-Ala-gamma-D-Glu-L-Lys-D-Ala-D-Ala)-di-trans,octa-cis-undecaprenyl diphosphate = [GlcNAc-(1-&gt;4)-Mur2Ac(oyl-L-Ala-gamma-D-Glu-L-Lys-D-Ala-D-Ala)](n+1)-di-trans,octa-cis-undecaprenyl diphosphate + di-trans,octa-cis-undecaprenyl diphosphate + H(+)</text>
        <dbReference type="Rhea" id="RHEA:23708"/>
        <dbReference type="Rhea" id="RHEA-COMP:9602"/>
        <dbReference type="Rhea" id="RHEA-COMP:9603"/>
        <dbReference type="ChEBI" id="CHEBI:15378"/>
        <dbReference type="ChEBI" id="CHEBI:58405"/>
        <dbReference type="ChEBI" id="CHEBI:60033"/>
        <dbReference type="ChEBI" id="CHEBI:78435"/>
        <dbReference type="EC" id="2.4.99.28"/>
    </reaction>
</comment>
<comment type="caution">
    <text evidence="22">The sequence shown here is derived from an EMBL/GenBank/DDBJ whole genome shotgun (WGS) entry which is preliminary data.</text>
</comment>
<dbReference type="Pfam" id="PF00912">
    <property type="entry name" value="Transgly"/>
    <property type="match status" value="1"/>
</dbReference>
<dbReference type="Proteomes" id="UP000541185">
    <property type="component" value="Unassembled WGS sequence"/>
</dbReference>
<proteinExistence type="inferred from homology"/>
<dbReference type="GO" id="GO:0008360">
    <property type="term" value="P:regulation of cell shape"/>
    <property type="evidence" value="ECO:0007669"/>
    <property type="project" value="UniProtKB-KW"/>
</dbReference>
<keyword evidence="19" id="KW-0812">Transmembrane</keyword>
<keyword evidence="6" id="KW-0121">Carboxypeptidase</keyword>
<dbReference type="SUPFAM" id="SSF56601">
    <property type="entry name" value="beta-lactamase/transpeptidase-like"/>
    <property type="match status" value="1"/>
</dbReference>
<dbReference type="InterPro" id="IPR001460">
    <property type="entry name" value="PCN-bd_Tpept"/>
</dbReference>
<feature type="domain" description="Glycosyl transferase family 51" evidence="21">
    <location>
        <begin position="69"/>
        <end position="244"/>
    </location>
</feature>
<keyword evidence="12" id="KW-0573">Peptidoglycan synthesis</keyword>
<dbReference type="GO" id="GO:0008658">
    <property type="term" value="F:penicillin binding"/>
    <property type="evidence" value="ECO:0007669"/>
    <property type="project" value="InterPro"/>
</dbReference>
<dbReference type="RefSeq" id="WP_169419327.1">
    <property type="nucleotide sequence ID" value="NZ_JABBFX010000001.1"/>
</dbReference>
<dbReference type="PANTHER" id="PTHR32282:SF11">
    <property type="entry name" value="PENICILLIN-BINDING PROTEIN 1B"/>
    <property type="match status" value="1"/>
</dbReference>
<keyword evidence="11" id="KW-0133">Cell shape</keyword>
<evidence type="ECO:0000313" key="23">
    <source>
        <dbReference type="Proteomes" id="UP000541185"/>
    </source>
</evidence>
<keyword evidence="9" id="KW-0808">Transferase</keyword>
<dbReference type="AlphaFoldDB" id="A0A848H5X9"/>
<evidence type="ECO:0000256" key="18">
    <source>
        <dbReference type="SAM" id="MobiDB-lite"/>
    </source>
</evidence>
<evidence type="ECO:0000256" key="15">
    <source>
        <dbReference type="ARBA" id="ARBA00023316"/>
    </source>
</evidence>
<comment type="similarity">
    <text evidence="4">In the N-terminal section; belongs to the glycosyltransferase 51 family.</text>
</comment>
<comment type="subcellular location">
    <subcellularLocation>
        <location evidence="1">Cell membrane</location>
    </subcellularLocation>
</comment>
<evidence type="ECO:0000256" key="6">
    <source>
        <dbReference type="ARBA" id="ARBA00022645"/>
    </source>
</evidence>
<evidence type="ECO:0000256" key="4">
    <source>
        <dbReference type="ARBA" id="ARBA00007739"/>
    </source>
</evidence>
<evidence type="ECO:0000256" key="5">
    <source>
        <dbReference type="ARBA" id="ARBA00022475"/>
    </source>
</evidence>
<keyword evidence="19" id="KW-1133">Transmembrane helix</keyword>
<keyword evidence="10" id="KW-0378">Hydrolase</keyword>
<keyword evidence="15" id="KW-0961">Cell wall biogenesis/degradation</keyword>
<dbReference type="InterPro" id="IPR036950">
    <property type="entry name" value="PBP_transglycosylase"/>
</dbReference>
<keyword evidence="5" id="KW-1003">Cell membrane</keyword>
<evidence type="ECO:0000259" key="20">
    <source>
        <dbReference type="Pfam" id="PF00905"/>
    </source>
</evidence>
<dbReference type="Gene3D" id="1.10.3810.10">
    <property type="entry name" value="Biosynthetic peptidoglycan transglycosylase-like"/>
    <property type="match status" value="1"/>
</dbReference>
<evidence type="ECO:0000256" key="9">
    <source>
        <dbReference type="ARBA" id="ARBA00022679"/>
    </source>
</evidence>
<feature type="region of interest" description="Disordered" evidence="18">
    <location>
        <begin position="833"/>
        <end position="949"/>
    </location>
</feature>
<keyword evidence="13 19" id="KW-0472">Membrane</keyword>
<evidence type="ECO:0000256" key="19">
    <source>
        <dbReference type="SAM" id="Phobius"/>
    </source>
</evidence>
<evidence type="ECO:0000313" key="22">
    <source>
        <dbReference type="EMBL" id="NML45242.1"/>
    </source>
</evidence>
<dbReference type="GO" id="GO:0030288">
    <property type="term" value="C:outer membrane-bounded periplasmic space"/>
    <property type="evidence" value="ECO:0007669"/>
    <property type="project" value="TreeGrafter"/>
</dbReference>
<keyword evidence="23" id="KW-1185">Reference proteome</keyword>
<dbReference type="FunFam" id="1.10.3810.10:FF:000001">
    <property type="entry name" value="Penicillin-binding protein 1A"/>
    <property type="match status" value="1"/>
</dbReference>
<reference evidence="22 23" key="1">
    <citation type="submission" date="2020-04" db="EMBL/GenBank/DDBJ databases">
        <title>Ramlibacter sp. G-1-2-2 isolated from soil.</title>
        <authorList>
            <person name="Dahal R.H."/>
        </authorList>
    </citation>
    <scope>NUCLEOTIDE SEQUENCE [LARGE SCALE GENOMIC DNA]</scope>
    <source>
        <strain evidence="22 23">G-1-2-2</strain>
    </source>
</reference>
<dbReference type="GO" id="GO:0005886">
    <property type="term" value="C:plasma membrane"/>
    <property type="evidence" value="ECO:0007669"/>
    <property type="project" value="UniProtKB-SubCell"/>
</dbReference>
<dbReference type="GO" id="GO:0009002">
    <property type="term" value="F:serine-type D-Ala-D-Ala carboxypeptidase activity"/>
    <property type="evidence" value="ECO:0007669"/>
    <property type="project" value="UniProtKB-EC"/>
</dbReference>
<dbReference type="Gene3D" id="3.40.710.10">
    <property type="entry name" value="DD-peptidase/beta-lactamase superfamily"/>
    <property type="match status" value="1"/>
</dbReference>
<accession>A0A848H5X9</accession>
<evidence type="ECO:0000259" key="21">
    <source>
        <dbReference type="Pfam" id="PF00912"/>
    </source>
</evidence>
<feature type="region of interest" description="Disordered" evidence="18">
    <location>
        <begin position="797"/>
        <end position="821"/>
    </location>
</feature>
<evidence type="ECO:0000256" key="11">
    <source>
        <dbReference type="ARBA" id="ARBA00022960"/>
    </source>
</evidence>
<keyword evidence="7" id="KW-0645">Protease</keyword>
<keyword evidence="14" id="KW-0511">Multifunctional enzyme</keyword>
<dbReference type="InterPro" id="IPR012338">
    <property type="entry name" value="Beta-lactam/transpept-like"/>
</dbReference>
<organism evidence="22 23">
    <name type="scientific">Ramlibacter agri</name>
    <dbReference type="NCBI Taxonomy" id="2728837"/>
    <lineage>
        <taxon>Bacteria</taxon>
        <taxon>Pseudomonadati</taxon>
        <taxon>Pseudomonadota</taxon>
        <taxon>Betaproteobacteria</taxon>
        <taxon>Burkholderiales</taxon>
        <taxon>Comamonadaceae</taxon>
        <taxon>Ramlibacter</taxon>
    </lineage>
</organism>
<comment type="pathway">
    <text evidence="2">Cell wall biogenesis; peptidoglycan biosynthesis.</text>
</comment>
<evidence type="ECO:0000256" key="14">
    <source>
        <dbReference type="ARBA" id="ARBA00023268"/>
    </source>
</evidence>
<protein>
    <submittedName>
        <fullName evidence="22">Penicillin-binding protein</fullName>
    </submittedName>
</protein>
<evidence type="ECO:0000256" key="12">
    <source>
        <dbReference type="ARBA" id="ARBA00022984"/>
    </source>
</evidence>
<dbReference type="InterPro" id="IPR050396">
    <property type="entry name" value="Glycosyltr_51/Transpeptidase"/>
</dbReference>
<dbReference type="SUPFAM" id="SSF53955">
    <property type="entry name" value="Lysozyme-like"/>
    <property type="match status" value="1"/>
</dbReference>
<dbReference type="Pfam" id="PF00905">
    <property type="entry name" value="Transpeptidase"/>
    <property type="match status" value="1"/>
</dbReference>
<dbReference type="GO" id="GO:0071555">
    <property type="term" value="P:cell wall organization"/>
    <property type="evidence" value="ECO:0007669"/>
    <property type="project" value="UniProtKB-KW"/>
</dbReference>
<evidence type="ECO:0000256" key="7">
    <source>
        <dbReference type="ARBA" id="ARBA00022670"/>
    </source>
</evidence>
<dbReference type="GO" id="GO:0006508">
    <property type="term" value="P:proteolysis"/>
    <property type="evidence" value="ECO:0007669"/>
    <property type="project" value="UniProtKB-KW"/>
</dbReference>
<name>A0A848H5X9_9BURK</name>
<dbReference type="GO" id="GO:0009252">
    <property type="term" value="P:peptidoglycan biosynthetic process"/>
    <property type="evidence" value="ECO:0007669"/>
    <property type="project" value="UniProtKB-UniPathway"/>
</dbReference>
<comment type="catalytic activity">
    <reaction evidence="16">
        <text>Preferential cleavage: (Ac)2-L-Lys-D-Ala-|-D-Ala. Also transpeptidation of peptidyl-alanyl moieties that are N-acyl substituents of D-alanine.</text>
        <dbReference type="EC" id="3.4.16.4"/>
    </reaction>
</comment>
<evidence type="ECO:0000256" key="10">
    <source>
        <dbReference type="ARBA" id="ARBA00022801"/>
    </source>
</evidence>
<evidence type="ECO:0000256" key="1">
    <source>
        <dbReference type="ARBA" id="ARBA00004236"/>
    </source>
</evidence>
<feature type="compositionally biased region" description="Low complexity" evidence="18">
    <location>
        <begin position="899"/>
        <end position="918"/>
    </location>
</feature>
<sequence>MKIGGLGERLANGARRVGRAVRRHPVLTVLAVPLALAVYVAALVPFTPSIGDIKKAKQEAPSVVLSADGKELAVFKRANRDWVKLSDVSPAVTEALLATEDKRFYDHHGIDFTRTLKAAINTFHGDVQGGSTITQQLARNLYPEDIGREQTITRKVKEAITAIKIEAVYSKDEILETYLNSVSFLYNAWGIEMAARTYFDKPAKQLNTAEAATLVGMLKGTSYYNPVLNPERAVERRNTVLAQMVKADKLPEADYERLKAQPLKLDFERQPEFNGMAPHLAEYLRRWLLDWADKHDYNIYADGLVVKTTIDSRMQADANEAVKRQGDALQAVAEVEWGSAKAGNYGTDPQAYLTHRPKDGFSYYWATHQDLLNGFVRDTDEFQALRQQGLDAKQAVEKLKSDAKFMAELKKQKTTLQAGFLAIEPSTGHVKAWVGSRDFNEDKFDHVQQARRQPGSTFKPFVYGAAFEMGHQPNETLMDQPVAIQIDRNQVWRPGDIEGAPTNEPMTLRDGLAKSKNTITAQLMMQVGPSRVASLARAMGVRQSKLQEVPSLALGTSPVTLKEMVTSFATIANGGNYIEPTLVTDIEDRGHNVLESFSAPASEPALQNQAAQTLLDVMRGVIDYGTAAGLKPRFQLTGDLAGKTGTTQDNTDGWFILMHPNLVAGAWTGFNDNRVAMRSSYWGQGAHTALMVVGDFMQKAEKTGLVDAKAQFAAPHLKDQEQPMVQGVKDWWAGLFNGAQPSTADQQPAEVATLPEVKLEPPVLVPPPQQADVIPLDSTRTDTTRSMPAVAADAPVIVEQPTRVPTYPRNQEAGRPTDTIAGTQVYRQQEMPLRSGDVPAPPSPSSSYNSVMGNNGGGTPSPATSGGVQVYQPRPLQPPPSAPSSSRSTSSGYGNSDGANSAPPAASEAAVSAATGSARESVPAPVHHEDSASSSNTVSEASGNATSAQ</sequence>
<evidence type="ECO:0000256" key="13">
    <source>
        <dbReference type="ARBA" id="ARBA00023136"/>
    </source>
</evidence>
<dbReference type="UniPathway" id="UPA00219"/>
<evidence type="ECO:0000256" key="8">
    <source>
        <dbReference type="ARBA" id="ARBA00022676"/>
    </source>
</evidence>
<dbReference type="InterPro" id="IPR023346">
    <property type="entry name" value="Lysozyme-like_dom_sf"/>
</dbReference>
<gene>
    <name evidence="22" type="ORF">HHL11_15920</name>
</gene>
<evidence type="ECO:0000256" key="3">
    <source>
        <dbReference type="ARBA" id="ARBA00007090"/>
    </source>
</evidence>
<evidence type="ECO:0000256" key="17">
    <source>
        <dbReference type="ARBA" id="ARBA00049902"/>
    </source>
</evidence>
<evidence type="ECO:0000256" key="16">
    <source>
        <dbReference type="ARBA" id="ARBA00034000"/>
    </source>
</evidence>
<dbReference type="PANTHER" id="PTHR32282">
    <property type="entry name" value="BINDING PROTEIN TRANSPEPTIDASE, PUTATIVE-RELATED"/>
    <property type="match status" value="1"/>
</dbReference>
<evidence type="ECO:0000256" key="2">
    <source>
        <dbReference type="ARBA" id="ARBA00004752"/>
    </source>
</evidence>
<comment type="similarity">
    <text evidence="3">In the C-terminal section; belongs to the transpeptidase family.</text>
</comment>
<dbReference type="InterPro" id="IPR001264">
    <property type="entry name" value="Glyco_trans_51"/>
</dbReference>
<keyword evidence="8" id="KW-0328">Glycosyltransferase</keyword>
<feature type="domain" description="Penicillin-binding protein transpeptidase" evidence="20">
    <location>
        <begin position="419"/>
        <end position="652"/>
    </location>
</feature>